<dbReference type="Gene3D" id="3.40.50.720">
    <property type="entry name" value="NAD(P)-binding Rossmann-like Domain"/>
    <property type="match status" value="1"/>
</dbReference>
<dbReference type="AlphaFoldDB" id="A0A291QXH2"/>
<feature type="domain" description="NADPH-dependent reductive aminase-like C-terminal" evidence="4">
    <location>
        <begin position="161"/>
        <end position="276"/>
    </location>
</feature>
<evidence type="ECO:0000313" key="5">
    <source>
        <dbReference type="EMBL" id="ATL48729.1"/>
    </source>
</evidence>
<evidence type="ECO:0000256" key="1">
    <source>
        <dbReference type="ARBA" id="ARBA00023002"/>
    </source>
</evidence>
<dbReference type="PANTHER" id="PTHR43580:SF2">
    <property type="entry name" value="CYTOKINE-LIKE NUCLEAR FACTOR N-PAC"/>
    <property type="match status" value="1"/>
</dbReference>
<dbReference type="OrthoDB" id="9777604at2"/>
<dbReference type="GO" id="GO:0016491">
    <property type="term" value="F:oxidoreductase activity"/>
    <property type="evidence" value="ECO:0007669"/>
    <property type="project" value="UniProtKB-KW"/>
</dbReference>
<feature type="domain" description="6-phosphogluconate dehydrogenase NADP-binding" evidence="3">
    <location>
        <begin position="2"/>
        <end position="151"/>
    </location>
</feature>
<dbReference type="InterPro" id="IPR006115">
    <property type="entry name" value="6PGDH_NADP-bd"/>
</dbReference>
<accession>A0A291QXH2</accession>
<dbReference type="InterPro" id="IPR008927">
    <property type="entry name" value="6-PGluconate_DH-like_C_sf"/>
</dbReference>
<gene>
    <name evidence="5" type="ORF">COR50_17030</name>
</gene>
<evidence type="ECO:0000259" key="4">
    <source>
        <dbReference type="Pfam" id="PF21761"/>
    </source>
</evidence>
<dbReference type="RefSeq" id="WP_098195102.1">
    <property type="nucleotide sequence ID" value="NZ_CP023777.1"/>
</dbReference>
<protein>
    <submittedName>
        <fullName evidence="5">6-phosphogluconate dehydrogenase</fullName>
    </submittedName>
</protein>
<dbReference type="InterPro" id="IPR013328">
    <property type="entry name" value="6PGD_dom2"/>
</dbReference>
<dbReference type="KEGG" id="cbae:COR50_17030"/>
<proteinExistence type="predicted"/>
<evidence type="ECO:0000256" key="2">
    <source>
        <dbReference type="PIRSR" id="PIRSR000103-1"/>
    </source>
</evidence>
<feature type="active site" evidence="2">
    <location>
        <position position="167"/>
    </location>
</feature>
<dbReference type="InterPro" id="IPR051265">
    <property type="entry name" value="HIBADH-related_NP60_sf"/>
</dbReference>
<dbReference type="GO" id="GO:0050661">
    <property type="term" value="F:NADP binding"/>
    <property type="evidence" value="ECO:0007669"/>
    <property type="project" value="InterPro"/>
</dbReference>
<dbReference type="Pfam" id="PF03446">
    <property type="entry name" value="NAD_binding_2"/>
    <property type="match status" value="1"/>
</dbReference>
<dbReference type="Pfam" id="PF21761">
    <property type="entry name" value="RedAm-like_C"/>
    <property type="match status" value="1"/>
</dbReference>
<dbReference type="PIRSF" id="PIRSF000103">
    <property type="entry name" value="HIBADH"/>
    <property type="match status" value="1"/>
</dbReference>
<dbReference type="Proteomes" id="UP000220133">
    <property type="component" value="Chromosome"/>
</dbReference>
<dbReference type="PANTHER" id="PTHR43580">
    <property type="entry name" value="OXIDOREDUCTASE GLYR1-RELATED"/>
    <property type="match status" value="1"/>
</dbReference>
<keyword evidence="1" id="KW-0560">Oxidoreductase</keyword>
<dbReference type="InterPro" id="IPR036291">
    <property type="entry name" value="NAD(P)-bd_dom_sf"/>
</dbReference>
<dbReference type="SUPFAM" id="SSF48179">
    <property type="entry name" value="6-phosphogluconate dehydrogenase C-terminal domain-like"/>
    <property type="match status" value="1"/>
</dbReference>
<sequence>MIAFLGMGLLGSNFVKALLKKGEKVQVWNRTASKAKALESDGAVAFEQVKDAVKGAKYIHLTLKDDASVDEVLAHAKEGFEPGAIIIDHTTTSVPGAKERTAKWKAAGFQYQHAPVFMGPQNAHDSTGFMLVSGDAALINSIHDHLASMTGTLLDFGDEVGKAAGMKLIGNSFLISFVAGLSDSLSLARALNISSEDALALFDSWNPANMLRARANKITSKKYHEASWELGMARKDTGLFIQSAEAAGTPLFVLPAIAKHMDNLIADGHGNDDWTIIGRDSVGN</sequence>
<dbReference type="SUPFAM" id="SSF51735">
    <property type="entry name" value="NAD(P)-binding Rossmann-fold domains"/>
    <property type="match status" value="1"/>
</dbReference>
<name>A0A291QXH2_9BACT</name>
<evidence type="ECO:0000313" key="6">
    <source>
        <dbReference type="Proteomes" id="UP000220133"/>
    </source>
</evidence>
<dbReference type="InterPro" id="IPR048666">
    <property type="entry name" value="RedAm-like_C"/>
</dbReference>
<organism evidence="5 6">
    <name type="scientific">Chitinophaga caeni</name>
    <dbReference type="NCBI Taxonomy" id="2029983"/>
    <lineage>
        <taxon>Bacteria</taxon>
        <taxon>Pseudomonadati</taxon>
        <taxon>Bacteroidota</taxon>
        <taxon>Chitinophagia</taxon>
        <taxon>Chitinophagales</taxon>
        <taxon>Chitinophagaceae</taxon>
        <taxon>Chitinophaga</taxon>
    </lineage>
</organism>
<keyword evidence="6" id="KW-1185">Reference proteome</keyword>
<evidence type="ECO:0000259" key="3">
    <source>
        <dbReference type="Pfam" id="PF03446"/>
    </source>
</evidence>
<dbReference type="EMBL" id="CP023777">
    <property type="protein sequence ID" value="ATL48729.1"/>
    <property type="molecule type" value="Genomic_DNA"/>
</dbReference>
<reference evidence="5 6" key="1">
    <citation type="submission" date="2017-10" db="EMBL/GenBank/DDBJ databases">
        <title>Paenichitinophaga pekingensis gen. nov., sp. nov., isolated from activated sludge.</title>
        <authorList>
            <person name="Jin D."/>
            <person name="Kong X."/>
            <person name="Deng Y."/>
            <person name="Bai Z."/>
        </authorList>
    </citation>
    <scope>NUCLEOTIDE SEQUENCE [LARGE SCALE GENOMIC DNA]</scope>
    <source>
        <strain evidence="5 6">13</strain>
    </source>
</reference>
<dbReference type="Gene3D" id="1.10.1040.10">
    <property type="entry name" value="N-(1-d-carboxylethyl)-l-norvaline Dehydrogenase, domain 2"/>
    <property type="match status" value="1"/>
</dbReference>
<dbReference type="InterPro" id="IPR015815">
    <property type="entry name" value="HIBADH-related"/>
</dbReference>